<keyword evidence="3" id="KW-0564">Palmitate</keyword>
<dbReference type="InterPro" id="IPR036328">
    <property type="entry name" value="MliC_sf"/>
</dbReference>
<feature type="signal peptide" evidence="5">
    <location>
        <begin position="1"/>
        <end position="23"/>
    </location>
</feature>
<dbReference type="EMBL" id="BAAADE010000001">
    <property type="protein sequence ID" value="GAA0595599.1"/>
    <property type="molecule type" value="Genomic_DNA"/>
</dbReference>
<dbReference type="InterPro" id="IPR018660">
    <property type="entry name" value="MliC"/>
</dbReference>
<dbReference type="SUPFAM" id="SSF141488">
    <property type="entry name" value="YdhA-like"/>
    <property type="match status" value="1"/>
</dbReference>
<evidence type="ECO:0000256" key="2">
    <source>
        <dbReference type="ARBA" id="ARBA00023136"/>
    </source>
</evidence>
<organism evidence="7 8">
    <name type="scientific">Paenochrobactrum glaciei</name>
    <dbReference type="NCBI Taxonomy" id="486407"/>
    <lineage>
        <taxon>Bacteria</taxon>
        <taxon>Pseudomonadati</taxon>
        <taxon>Pseudomonadota</taxon>
        <taxon>Alphaproteobacteria</taxon>
        <taxon>Hyphomicrobiales</taxon>
        <taxon>Brucellaceae</taxon>
        <taxon>Paenochrobactrum</taxon>
    </lineage>
</organism>
<dbReference type="Proteomes" id="UP001424441">
    <property type="component" value="Unassembled WGS sequence"/>
</dbReference>
<feature type="chain" id="PRO_5045158183" description="C-type lysozyme inhibitor domain-containing protein" evidence="5">
    <location>
        <begin position="24"/>
        <end position="129"/>
    </location>
</feature>
<accession>A0ABN1FQD7</accession>
<feature type="domain" description="C-type lysozyme inhibitor" evidence="6">
    <location>
        <begin position="36"/>
        <end position="107"/>
    </location>
</feature>
<name>A0ABN1FQD7_9HYPH</name>
<keyword evidence="2" id="KW-0472">Membrane</keyword>
<reference evidence="7 8" key="1">
    <citation type="journal article" date="2019" name="Int. J. Syst. Evol. Microbiol.">
        <title>The Global Catalogue of Microorganisms (GCM) 10K type strain sequencing project: providing services to taxonomists for standard genome sequencing and annotation.</title>
        <authorList>
            <consortium name="The Broad Institute Genomics Platform"/>
            <consortium name="The Broad Institute Genome Sequencing Center for Infectious Disease"/>
            <person name="Wu L."/>
            <person name="Ma J."/>
        </authorList>
    </citation>
    <scope>NUCLEOTIDE SEQUENCE [LARGE SCALE GENOMIC DNA]</scope>
    <source>
        <strain evidence="7 8">JCM 15115</strain>
    </source>
</reference>
<evidence type="ECO:0000313" key="7">
    <source>
        <dbReference type="EMBL" id="GAA0595599.1"/>
    </source>
</evidence>
<evidence type="ECO:0000313" key="8">
    <source>
        <dbReference type="Proteomes" id="UP001424441"/>
    </source>
</evidence>
<evidence type="ECO:0000256" key="4">
    <source>
        <dbReference type="ARBA" id="ARBA00023288"/>
    </source>
</evidence>
<gene>
    <name evidence="7" type="ORF">GCM10008943_08390</name>
</gene>
<evidence type="ECO:0000256" key="3">
    <source>
        <dbReference type="ARBA" id="ARBA00023139"/>
    </source>
</evidence>
<dbReference type="RefSeq" id="WP_343801792.1">
    <property type="nucleotide sequence ID" value="NZ_BAAADE010000001.1"/>
</dbReference>
<proteinExistence type="predicted"/>
<keyword evidence="8" id="KW-1185">Reference proteome</keyword>
<evidence type="ECO:0000256" key="1">
    <source>
        <dbReference type="ARBA" id="ARBA00022729"/>
    </source>
</evidence>
<comment type="caution">
    <text evidence="7">The sequence shown here is derived from an EMBL/GenBank/DDBJ whole genome shotgun (WGS) entry which is preliminary data.</text>
</comment>
<dbReference type="Pfam" id="PF09864">
    <property type="entry name" value="MliC"/>
    <property type="match status" value="1"/>
</dbReference>
<sequence>MMKSLALMTVSAGLLLQAGAALAQPAGGDTIQKIDYYCERNIVIPVTYINTAAGTSFAVINVDGKQVSMTQATSGSGALYVAIDEQDSYRWHEKAGEAVLSFLEADDSAKEQTLLTQCRADDLSEDESN</sequence>
<protein>
    <recommendedName>
        <fullName evidence="6">C-type lysozyme inhibitor domain-containing protein</fullName>
    </recommendedName>
</protein>
<keyword evidence="4" id="KW-0449">Lipoprotein</keyword>
<evidence type="ECO:0000259" key="6">
    <source>
        <dbReference type="Pfam" id="PF09864"/>
    </source>
</evidence>
<evidence type="ECO:0000256" key="5">
    <source>
        <dbReference type="SAM" id="SignalP"/>
    </source>
</evidence>
<dbReference type="Gene3D" id="2.40.128.200">
    <property type="match status" value="1"/>
</dbReference>
<keyword evidence="1 5" id="KW-0732">Signal</keyword>